<dbReference type="Gene3D" id="1.20.1740.10">
    <property type="entry name" value="Amino acid/polyamine transporter I"/>
    <property type="match status" value="1"/>
</dbReference>
<sequence>MKQLSKKDLLFVGLMLFSLFFGAGNLIFPPFLGQSAGNKVWIAMVAFLITAVGFPILGVIAVAKSGGLENLARRVNPVFATIFTVLIYLSIGPCLGIPRAGSLPFEMAVAPYLPESMSVVGARFIFTCAFFSVAYWLSLSPTKLVDRMGKILTPTLLTMIFVIVIASLFRPIGEYGSAVAEYAESPFVKGFLEGYLTMDTIAALNFGIVIALAIKSKGVEDEKTVVRTSIKAGLIAGGLLVVIYVLLAHLGASSGGRFGMTENGAQTLTHVMSYLFGKPGAVLLAVIFTLACLTTSVGLITSCSQYFSTLVPKMTYKNWVRILSLSSMILANMGLNMILSISIPVLDMIYPIAIMLIVLAMFDKLFKGNRYVYGLTMLFTGLVSIIYALDSLGFKLNFVTQLLNKLPFYGQGLGWIVPALVGIIAGYIVGLVKQEQINEDLSVELPRE</sequence>
<evidence type="ECO:0000256" key="1">
    <source>
        <dbReference type="ARBA" id="ARBA00004651"/>
    </source>
</evidence>
<reference evidence="10" key="1">
    <citation type="submission" date="2020-08" db="EMBL/GenBank/DDBJ databases">
        <title>Genome public.</title>
        <authorList>
            <person name="Liu C."/>
            <person name="Sun Q."/>
        </authorList>
    </citation>
    <scope>NUCLEOTIDE SEQUENCE</scope>
    <source>
        <strain evidence="10">NSJ-12</strain>
    </source>
</reference>
<gene>
    <name evidence="10" type="primary">brnQ</name>
    <name evidence="10" type="ORF">H8718_15830</name>
</gene>
<feature type="transmembrane region" description="Helical" evidence="9">
    <location>
        <begin position="40"/>
        <end position="63"/>
    </location>
</feature>
<evidence type="ECO:0000256" key="9">
    <source>
        <dbReference type="RuleBase" id="RU362122"/>
    </source>
</evidence>
<dbReference type="GO" id="GO:0015188">
    <property type="term" value="F:L-isoleucine transmembrane transporter activity"/>
    <property type="evidence" value="ECO:0007669"/>
    <property type="project" value="TreeGrafter"/>
</dbReference>
<feature type="transmembrane region" description="Helical" evidence="9">
    <location>
        <begin position="151"/>
        <end position="172"/>
    </location>
</feature>
<dbReference type="PANTHER" id="PTHR30588:SF0">
    <property type="entry name" value="BRANCHED-CHAIN AMINO ACID PERMEASE BRNQ"/>
    <property type="match status" value="1"/>
</dbReference>
<dbReference type="RefSeq" id="WP_249333675.1">
    <property type="nucleotide sequence ID" value="NZ_JACRSY010000033.1"/>
</dbReference>
<dbReference type="GO" id="GO:0005886">
    <property type="term" value="C:plasma membrane"/>
    <property type="evidence" value="ECO:0007669"/>
    <property type="project" value="UniProtKB-SubCell"/>
</dbReference>
<feature type="transmembrane region" description="Helical" evidence="9">
    <location>
        <begin position="281"/>
        <end position="301"/>
    </location>
</feature>
<feature type="transmembrane region" description="Helical" evidence="9">
    <location>
        <begin position="192"/>
        <end position="214"/>
    </location>
</feature>
<feature type="transmembrane region" description="Helical" evidence="9">
    <location>
        <begin position="349"/>
        <end position="366"/>
    </location>
</feature>
<proteinExistence type="inferred from homology"/>
<comment type="function">
    <text evidence="9">Component of the transport system for branched-chain amino acids.</text>
</comment>
<dbReference type="EMBL" id="JACRSY010000033">
    <property type="protein sequence ID" value="MBC8580988.1"/>
    <property type="molecule type" value="Genomic_DNA"/>
</dbReference>
<keyword evidence="5 9" id="KW-0812">Transmembrane</keyword>
<keyword evidence="6 9" id="KW-0029">Amino-acid transport</keyword>
<protein>
    <recommendedName>
        <fullName evidence="9">Branched-chain amino acid transport system carrier protein</fullName>
    </recommendedName>
</protein>
<evidence type="ECO:0000256" key="3">
    <source>
        <dbReference type="ARBA" id="ARBA00022448"/>
    </source>
</evidence>
<dbReference type="GO" id="GO:0015820">
    <property type="term" value="P:L-leucine transport"/>
    <property type="evidence" value="ECO:0007669"/>
    <property type="project" value="TreeGrafter"/>
</dbReference>
<feature type="transmembrane region" description="Helical" evidence="9">
    <location>
        <begin position="371"/>
        <end position="389"/>
    </location>
</feature>
<keyword evidence="7 9" id="KW-1133">Transmembrane helix</keyword>
<organism evidence="10 11">
    <name type="scientific">Zhenhengia yiwuensis</name>
    <dbReference type="NCBI Taxonomy" id="2763666"/>
    <lineage>
        <taxon>Bacteria</taxon>
        <taxon>Bacillati</taxon>
        <taxon>Bacillota</taxon>
        <taxon>Clostridia</taxon>
        <taxon>Lachnospirales</taxon>
        <taxon>Lachnospiraceae</taxon>
        <taxon>Zhenhengia</taxon>
    </lineage>
</organism>
<accession>A0A926IFK8</accession>
<dbReference type="NCBIfam" id="TIGR00796">
    <property type="entry name" value="livcs"/>
    <property type="match status" value="1"/>
</dbReference>
<feature type="transmembrane region" description="Helical" evidence="9">
    <location>
        <begin position="75"/>
        <end position="98"/>
    </location>
</feature>
<name>A0A926IFK8_9FIRM</name>
<comment type="caution">
    <text evidence="10">The sequence shown here is derived from an EMBL/GenBank/DDBJ whole genome shotgun (WGS) entry which is preliminary data.</text>
</comment>
<feature type="transmembrane region" description="Helical" evidence="9">
    <location>
        <begin position="409"/>
        <end position="432"/>
    </location>
</feature>
<feature type="transmembrane region" description="Helical" evidence="9">
    <location>
        <begin position="322"/>
        <end position="343"/>
    </location>
</feature>
<keyword evidence="3 9" id="KW-0813">Transport</keyword>
<dbReference type="GO" id="GO:0015818">
    <property type="term" value="P:isoleucine transport"/>
    <property type="evidence" value="ECO:0007669"/>
    <property type="project" value="TreeGrafter"/>
</dbReference>
<keyword evidence="11" id="KW-1185">Reference proteome</keyword>
<evidence type="ECO:0000256" key="6">
    <source>
        <dbReference type="ARBA" id="ARBA00022970"/>
    </source>
</evidence>
<evidence type="ECO:0000256" key="5">
    <source>
        <dbReference type="ARBA" id="ARBA00022692"/>
    </source>
</evidence>
<feature type="transmembrane region" description="Helical" evidence="9">
    <location>
        <begin position="234"/>
        <end position="252"/>
    </location>
</feature>
<keyword evidence="8 9" id="KW-0472">Membrane</keyword>
<dbReference type="GO" id="GO:0015190">
    <property type="term" value="F:L-leucine transmembrane transporter activity"/>
    <property type="evidence" value="ECO:0007669"/>
    <property type="project" value="TreeGrafter"/>
</dbReference>
<dbReference type="Pfam" id="PF05525">
    <property type="entry name" value="Branch_AA_trans"/>
    <property type="match status" value="1"/>
</dbReference>
<evidence type="ECO:0000256" key="4">
    <source>
        <dbReference type="ARBA" id="ARBA00022475"/>
    </source>
</evidence>
<dbReference type="InterPro" id="IPR004685">
    <property type="entry name" value="Brnchd-chn_aa_trnsp_Livcs"/>
</dbReference>
<feature type="transmembrane region" description="Helical" evidence="9">
    <location>
        <begin position="118"/>
        <end position="139"/>
    </location>
</feature>
<comment type="similarity">
    <text evidence="2 9">Belongs to the branched chain amino acid transporter family.</text>
</comment>
<evidence type="ECO:0000313" key="10">
    <source>
        <dbReference type="EMBL" id="MBC8580988.1"/>
    </source>
</evidence>
<dbReference type="Proteomes" id="UP000655830">
    <property type="component" value="Unassembled WGS sequence"/>
</dbReference>
<evidence type="ECO:0000256" key="7">
    <source>
        <dbReference type="ARBA" id="ARBA00022989"/>
    </source>
</evidence>
<evidence type="ECO:0000256" key="2">
    <source>
        <dbReference type="ARBA" id="ARBA00008540"/>
    </source>
</evidence>
<dbReference type="PANTHER" id="PTHR30588">
    <property type="entry name" value="BRANCHED-CHAIN AMINO ACID TRANSPORT SYSTEM 2 CARRIER PROTEIN"/>
    <property type="match status" value="1"/>
</dbReference>
<comment type="subcellular location">
    <subcellularLocation>
        <location evidence="1 9">Cell membrane</location>
        <topology evidence="1 9">Multi-pass membrane protein</topology>
    </subcellularLocation>
</comment>
<dbReference type="AlphaFoldDB" id="A0A926IFK8"/>
<evidence type="ECO:0000313" key="11">
    <source>
        <dbReference type="Proteomes" id="UP000655830"/>
    </source>
</evidence>
<dbReference type="GO" id="GO:0005304">
    <property type="term" value="F:L-valine transmembrane transporter activity"/>
    <property type="evidence" value="ECO:0007669"/>
    <property type="project" value="TreeGrafter"/>
</dbReference>
<feature type="transmembrane region" description="Helical" evidence="9">
    <location>
        <begin position="9"/>
        <end position="28"/>
    </location>
</feature>
<evidence type="ECO:0000256" key="8">
    <source>
        <dbReference type="ARBA" id="ARBA00023136"/>
    </source>
</evidence>
<keyword evidence="4" id="KW-1003">Cell membrane</keyword>